<dbReference type="InterPro" id="IPR016047">
    <property type="entry name" value="M23ase_b-sheet_dom"/>
</dbReference>
<dbReference type="AlphaFoldDB" id="A0A8X8FUV5"/>
<evidence type="ECO:0000256" key="2">
    <source>
        <dbReference type="SAM" id="MobiDB-lite"/>
    </source>
</evidence>
<reference evidence="5 6" key="1">
    <citation type="submission" date="2020-08" db="EMBL/GenBank/DDBJ databases">
        <title>A Genomic Blueprint of the Chicken Gut Microbiome.</title>
        <authorList>
            <person name="Gilroy R."/>
            <person name="Ravi A."/>
            <person name="Getino M."/>
            <person name="Pursley I."/>
            <person name="Horton D.L."/>
            <person name="Alikhan N.-F."/>
            <person name="Baker D."/>
            <person name="Gharbi K."/>
            <person name="Hall N."/>
            <person name="Watson M."/>
            <person name="Adriaenssens E.M."/>
            <person name="Foster-Nyarko E."/>
            <person name="Jarju S."/>
            <person name="Secka A."/>
            <person name="Antonio M."/>
            <person name="Oren A."/>
            <person name="Chaudhuri R."/>
            <person name="La Ragione R.M."/>
            <person name="Hildebrand F."/>
            <person name="Pallen M.J."/>
        </authorList>
    </citation>
    <scope>NUCLEOTIDE SEQUENCE [LARGE SCALE GENOMIC DNA]</scope>
    <source>
        <strain evidence="5 6">Sa5BUN4</strain>
    </source>
</reference>
<feature type="transmembrane region" description="Helical" evidence="3">
    <location>
        <begin position="32"/>
        <end position="53"/>
    </location>
</feature>
<evidence type="ECO:0000256" key="3">
    <source>
        <dbReference type="SAM" id="Phobius"/>
    </source>
</evidence>
<name>A0A8X8FUV5_9GAMM</name>
<dbReference type="FunFam" id="2.70.70.10:FF:000003">
    <property type="entry name" value="Murein hydrolase activator EnvC"/>
    <property type="match status" value="1"/>
</dbReference>
<organism evidence="5 6">
    <name type="scientific">Stenotrophomonas lacuserhaii</name>
    <dbReference type="NCBI Taxonomy" id="2760084"/>
    <lineage>
        <taxon>Bacteria</taxon>
        <taxon>Pseudomonadati</taxon>
        <taxon>Pseudomonadota</taxon>
        <taxon>Gammaproteobacteria</taxon>
        <taxon>Lysobacterales</taxon>
        <taxon>Lysobacteraceae</taxon>
        <taxon>Stenotrophomonas</taxon>
    </lineage>
</organism>
<feature type="domain" description="M23ase beta-sheet core" evidence="4">
    <location>
        <begin position="354"/>
        <end position="447"/>
    </location>
</feature>
<feature type="region of interest" description="Disordered" evidence="2">
    <location>
        <begin position="211"/>
        <end position="249"/>
    </location>
</feature>
<dbReference type="CDD" id="cd12797">
    <property type="entry name" value="M23_peptidase"/>
    <property type="match status" value="1"/>
</dbReference>
<keyword evidence="3" id="KW-1133">Transmembrane helix</keyword>
<feature type="coiled-coil region" evidence="1">
    <location>
        <begin position="56"/>
        <end position="139"/>
    </location>
</feature>
<keyword evidence="3" id="KW-0812">Transmembrane</keyword>
<dbReference type="SUPFAM" id="SSF51261">
    <property type="entry name" value="Duplicated hybrid motif"/>
    <property type="match status" value="1"/>
</dbReference>
<feature type="compositionally biased region" description="Basic and acidic residues" evidence="2">
    <location>
        <begin position="240"/>
        <end position="249"/>
    </location>
</feature>
<comment type="caution">
    <text evidence="5">The sequence shown here is derived from an EMBL/GenBank/DDBJ whole genome shotgun (WGS) entry which is preliminary data.</text>
</comment>
<feature type="compositionally biased region" description="Low complexity" evidence="2">
    <location>
        <begin position="211"/>
        <end position="224"/>
    </location>
</feature>
<dbReference type="EMBL" id="JACSQS010000010">
    <property type="protein sequence ID" value="MBD7954779.1"/>
    <property type="molecule type" value="Genomic_DNA"/>
</dbReference>
<dbReference type="Gene3D" id="6.10.250.3150">
    <property type="match status" value="1"/>
</dbReference>
<evidence type="ECO:0000313" key="6">
    <source>
        <dbReference type="Proteomes" id="UP000636938"/>
    </source>
</evidence>
<evidence type="ECO:0000313" key="5">
    <source>
        <dbReference type="EMBL" id="MBD7954779.1"/>
    </source>
</evidence>
<dbReference type="PANTHER" id="PTHR21666">
    <property type="entry name" value="PEPTIDASE-RELATED"/>
    <property type="match status" value="1"/>
</dbReference>
<evidence type="ECO:0000259" key="4">
    <source>
        <dbReference type="Pfam" id="PF01551"/>
    </source>
</evidence>
<dbReference type="Gene3D" id="2.70.70.10">
    <property type="entry name" value="Glucose Permease (Domain IIA)"/>
    <property type="match status" value="1"/>
</dbReference>
<dbReference type="GO" id="GO:0004222">
    <property type="term" value="F:metalloendopeptidase activity"/>
    <property type="evidence" value="ECO:0007669"/>
    <property type="project" value="TreeGrafter"/>
</dbReference>
<dbReference type="SUPFAM" id="SSF90257">
    <property type="entry name" value="Myosin rod fragments"/>
    <property type="match status" value="1"/>
</dbReference>
<sequence>MLHWKPHLPEVTGTPLRDNAFPSRIANTRWPVLAGGVLLAIAVALLPALPAGAQSTREAERKLQKLRTELKGVAQERRQLDNQRGQASRQLREMDEKVARTGRTLAETEAALQAQNSALADLEKRRVALEGGLQKQRTELAGLLNGAYRLGNHAPLKLLLSQDTVADGNRSLAYHRYLQRERSQRIHDITGDLKELDTLQAQIGQRQQQLQSTRQQQKQQATALASDRRQREQAVAALDEQFKDRSEREKALGQDAKALETLLANLRAAAARAEAERRAAARRAAAERAAEKAAEKAAADRAVAEGRPPPPPRATKVPPVAAAAPAPRVGGLGWPLTGNLLARYGGKLPDGRTSSGVLIGAAAGSTVTAVADGTVVFSDWMTGYGMILIVDHGNGYMSLYAHNDTLLKDAGAAVKRGDPLAKVGNSGGQGVTALYFELRRGGQPVNPDSWLQRR</sequence>
<dbReference type="InterPro" id="IPR050570">
    <property type="entry name" value="Cell_wall_metabolism_enzyme"/>
</dbReference>
<proteinExistence type="predicted"/>
<protein>
    <submittedName>
        <fullName evidence="5">Peptidoglycan DD-metalloendopeptidase family protein</fullName>
    </submittedName>
</protein>
<feature type="region of interest" description="Disordered" evidence="2">
    <location>
        <begin position="284"/>
        <end position="318"/>
    </location>
</feature>
<dbReference type="InterPro" id="IPR011055">
    <property type="entry name" value="Dup_hybrid_motif"/>
</dbReference>
<dbReference type="PANTHER" id="PTHR21666:SF270">
    <property type="entry name" value="MUREIN HYDROLASE ACTIVATOR ENVC"/>
    <property type="match status" value="1"/>
</dbReference>
<keyword evidence="6" id="KW-1185">Reference proteome</keyword>
<gene>
    <name evidence="5" type="ORF">H9654_11275</name>
</gene>
<evidence type="ECO:0000256" key="1">
    <source>
        <dbReference type="SAM" id="Coils"/>
    </source>
</evidence>
<dbReference type="Proteomes" id="UP000636938">
    <property type="component" value="Unassembled WGS sequence"/>
</dbReference>
<dbReference type="Pfam" id="PF01551">
    <property type="entry name" value="Peptidase_M23"/>
    <property type="match status" value="1"/>
</dbReference>
<keyword evidence="1" id="KW-0175">Coiled coil</keyword>
<keyword evidence="3" id="KW-0472">Membrane</keyword>
<feature type="compositionally biased region" description="Basic and acidic residues" evidence="2">
    <location>
        <begin position="284"/>
        <end position="304"/>
    </location>
</feature>
<accession>A0A8X8FUV5</accession>